<dbReference type="Gene3D" id="2.180.10.10">
    <property type="entry name" value="RHS repeat-associated core"/>
    <property type="match status" value="1"/>
</dbReference>
<dbReference type="InterPro" id="IPR050708">
    <property type="entry name" value="T6SS_VgrG/RHS"/>
</dbReference>
<keyword evidence="3" id="KW-1185">Reference proteome</keyword>
<accession>A0A841SQF4</accession>
<evidence type="ECO:0000313" key="3">
    <source>
        <dbReference type="Proteomes" id="UP000535838"/>
    </source>
</evidence>
<comment type="caution">
    <text evidence="2">The sequence shown here is derived from an EMBL/GenBank/DDBJ whole genome shotgun (WGS) entry which is preliminary data.</text>
</comment>
<reference evidence="2 3" key="1">
    <citation type="submission" date="2020-08" db="EMBL/GenBank/DDBJ databases">
        <title>Cohnella phylogeny.</title>
        <authorList>
            <person name="Dunlap C."/>
        </authorList>
    </citation>
    <scope>NUCLEOTIDE SEQUENCE [LARGE SCALE GENOMIC DNA]</scope>
    <source>
        <strain evidence="2 3">DSM 25241</strain>
    </source>
</reference>
<dbReference type="InterPro" id="IPR022385">
    <property type="entry name" value="Rhs_assc_core"/>
</dbReference>
<dbReference type="PANTHER" id="PTHR32305">
    <property type="match status" value="1"/>
</dbReference>
<sequence>MEQYSSSIRYSGEFFDAEVGLYYLRARYYDPYVGRFISRDSYEGQADDPMSLNRYTYTHNNPLIFWDPTGHWVASDNNLNVEDQAKIVALTSAYYKATSAAERTAISQQANDIRNAAKDSRKLNMYPEDVITPLVFQADTISSVVSTAVSHRGYMTEKEWTQVTSSVGISITSQQSVNVSKGDTMTKTTTTIGRTNITVTSQNVVTAVTAMELKSKASSSISFSYNLSANEAKFVSSVADPSISLEQTLVVLDTLQRNNGNITKKQLEDINVKVYSGLKLFGFDLGGGTIDGLEMAYDFSTKGYTVAEAAIEYQLQYGPNIGEVFGVAAMGIGGGGLRVYSGKPAIKSSTLVSKNFKSGTVNKDSNPGSAGENGNLEGSTYAGAAASRNAASKGTGKSLVKDTGSISENTANLRAWAEQNGWVRQDTAGGVEQWGVRDANGKFSWRLKLKPEVSTREGLGTGSNQPRFDVRLDDKGTSTSYINPFTGERGGKSVGTHIPLGK</sequence>
<feature type="compositionally biased region" description="Polar residues" evidence="1">
    <location>
        <begin position="358"/>
        <end position="368"/>
    </location>
</feature>
<proteinExistence type="predicted"/>
<evidence type="ECO:0000256" key="1">
    <source>
        <dbReference type="SAM" id="MobiDB-lite"/>
    </source>
</evidence>
<dbReference type="Proteomes" id="UP000535838">
    <property type="component" value="Unassembled WGS sequence"/>
</dbReference>
<protein>
    <submittedName>
        <fullName evidence="2">RHS repeat-associated core domain-containing protein</fullName>
    </submittedName>
</protein>
<dbReference type="PANTHER" id="PTHR32305:SF15">
    <property type="entry name" value="PROTEIN RHSA-RELATED"/>
    <property type="match status" value="1"/>
</dbReference>
<dbReference type="AlphaFoldDB" id="A0A841SQF4"/>
<organism evidence="2 3">
    <name type="scientific">Cohnella thailandensis</name>
    <dbReference type="NCBI Taxonomy" id="557557"/>
    <lineage>
        <taxon>Bacteria</taxon>
        <taxon>Bacillati</taxon>
        <taxon>Bacillota</taxon>
        <taxon>Bacilli</taxon>
        <taxon>Bacillales</taxon>
        <taxon>Paenibacillaceae</taxon>
        <taxon>Cohnella</taxon>
    </lineage>
</organism>
<evidence type="ECO:0000313" key="2">
    <source>
        <dbReference type="EMBL" id="MBB6632836.1"/>
    </source>
</evidence>
<dbReference type="EMBL" id="JACJVQ010000002">
    <property type="protein sequence ID" value="MBB6632836.1"/>
    <property type="molecule type" value="Genomic_DNA"/>
</dbReference>
<gene>
    <name evidence="2" type="ORF">H7B67_01675</name>
</gene>
<dbReference type="NCBIfam" id="TIGR03696">
    <property type="entry name" value="Rhs_assc_core"/>
    <property type="match status" value="1"/>
</dbReference>
<feature type="region of interest" description="Disordered" evidence="1">
    <location>
        <begin position="358"/>
        <end position="377"/>
    </location>
</feature>
<name>A0A841SQF4_9BACL</name>